<dbReference type="Proteomes" id="UP000663828">
    <property type="component" value="Unassembled WGS sequence"/>
</dbReference>
<feature type="region of interest" description="Disordered" evidence="1">
    <location>
        <begin position="1"/>
        <end position="79"/>
    </location>
</feature>
<protein>
    <submittedName>
        <fullName evidence="2">Uncharacterized protein</fullName>
    </submittedName>
</protein>
<evidence type="ECO:0000313" key="2">
    <source>
        <dbReference type="EMBL" id="CAF1049472.1"/>
    </source>
</evidence>
<dbReference type="EMBL" id="CAJNOJ010000464">
    <property type="protein sequence ID" value="CAF1457676.1"/>
    <property type="molecule type" value="Genomic_DNA"/>
</dbReference>
<sequence>MALSAAERSRRYRENKKKQGLYQQMKMKHREQQRKSRANRTHAKKVADRRRDALRKRQSRHAISQQLTSASDHDSSPTFVSAQTLGKAMKKVTKALPSNTPKKFEVVKRLAQSEVVNFYERDDVSWQAPGKRDTVTIKRDGKSEKIQRRHLLFNLRELHGLYQLQFPQYPISRAAFQDLRPSHVKPLSTLSQRVCVCVQHANVHLLLKALLTHVDGLNNDLHYFVKMLVCDDANEECMMRQCLTCQHFFTQKIENKIRNTTSPSSITWQQWINNGHRSTKSDVTGTVRQCVTVLGSKVSSFLSHTWIKREQAKHFEFLKGNVSTKMILAQVDYSENFAIGFQDEIQSAHWRKKQLSVFTAHVWLANSESESFTFISDDTTHNKYTVHACLERLLSVLQRSVPDLQEVHFFSDGAASQFKQLGISSRLTMGRAWWMVWEPPSSDSSISKSSPAKTADFVRLARSKTDAVTVEELLVGEVEAAREELHEIFMNTRNVPGVQKIHSIDTMGVDVIQYRSYSTSKEEIIFRF</sequence>
<feature type="compositionally biased region" description="Polar residues" evidence="1">
    <location>
        <begin position="61"/>
        <end position="79"/>
    </location>
</feature>
<dbReference type="PANTHER" id="PTHR46601:SF2">
    <property type="entry name" value="UBIQUITIN-LIKE PROTEASE FAMILY PROFILE DOMAIN-CONTAINING PROTEIN"/>
    <property type="match status" value="1"/>
</dbReference>
<feature type="compositionally biased region" description="Basic residues" evidence="1">
    <location>
        <begin position="10"/>
        <end position="19"/>
    </location>
</feature>
<organism evidence="2 4">
    <name type="scientific">Adineta ricciae</name>
    <name type="common">Rotifer</name>
    <dbReference type="NCBI Taxonomy" id="249248"/>
    <lineage>
        <taxon>Eukaryota</taxon>
        <taxon>Metazoa</taxon>
        <taxon>Spiralia</taxon>
        <taxon>Gnathifera</taxon>
        <taxon>Rotifera</taxon>
        <taxon>Eurotatoria</taxon>
        <taxon>Bdelloidea</taxon>
        <taxon>Adinetida</taxon>
        <taxon>Adinetidae</taxon>
        <taxon>Adineta</taxon>
    </lineage>
</organism>
<feature type="compositionally biased region" description="Basic residues" evidence="1">
    <location>
        <begin position="26"/>
        <end position="44"/>
    </location>
</feature>
<dbReference type="PANTHER" id="PTHR46601">
    <property type="entry name" value="ULP_PROTEASE DOMAIN-CONTAINING PROTEIN"/>
    <property type="match status" value="1"/>
</dbReference>
<comment type="caution">
    <text evidence="2">The sequence shown here is derived from an EMBL/GenBank/DDBJ whole genome shotgun (WGS) entry which is preliminary data.</text>
</comment>
<evidence type="ECO:0000313" key="3">
    <source>
        <dbReference type="EMBL" id="CAF1457676.1"/>
    </source>
</evidence>
<dbReference type="AlphaFoldDB" id="A0A814KC16"/>
<proteinExistence type="predicted"/>
<accession>A0A814KC16</accession>
<gene>
    <name evidence="3" type="ORF">EDS130_LOCUS39943</name>
    <name evidence="2" type="ORF">XAT740_LOCUS15693</name>
</gene>
<evidence type="ECO:0000313" key="4">
    <source>
        <dbReference type="Proteomes" id="UP000663828"/>
    </source>
</evidence>
<evidence type="ECO:0000256" key="1">
    <source>
        <dbReference type="SAM" id="MobiDB-lite"/>
    </source>
</evidence>
<dbReference type="EMBL" id="CAJNOR010000979">
    <property type="protein sequence ID" value="CAF1049472.1"/>
    <property type="molecule type" value="Genomic_DNA"/>
</dbReference>
<keyword evidence="4" id="KW-1185">Reference proteome</keyword>
<reference evidence="2" key="1">
    <citation type="submission" date="2021-02" db="EMBL/GenBank/DDBJ databases">
        <authorList>
            <person name="Nowell W R."/>
        </authorList>
    </citation>
    <scope>NUCLEOTIDE SEQUENCE</scope>
</reference>
<dbReference type="OrthoDB" id="6375801at2759"/>
<name>A0A814KC16_ADIRI</name>
<dbReference type="Proteomes" id="UP000663852">
    <property type="component" value="Unassembled WGS sequence"/>
</dbReference>